<reference evidence="3" key="1">
    <citation type="submission" date="2011-04" db="EMBL/GenBank/DDBJ databases">
        <title>Evolution of plant cell wall degrading machinery underlies the functional diversity of forest fungi.</title>
        <authorList>
            <consortium name="US DOE Joint Genome Institute (JGI-PGF)"/>
            <person name="Eastwood D.C."/>
            <person name="Floudas D."/>
            <person name="Binder M."/>
            <person name="Majcherczyk A."/>
            <person name="Schneider P."/>
            <person name="Aerts A."/>
            <person name="Asiegbu F.O."/>
            <person name="Baker S.E."/>
            <person name="Barry K."/>
            <person name="Bendiksby M."/>
            <person name="Blumentritt M."/>
            <person name="Coutinho P.M."/>
            <person name="Cullen D."/>
            <person name="Cullen D."/>
            <person name="Gathman A."/>
            <person name="Goodell B."/>
            <person name="Henrissat B."/>
            <person name="Ihrmark K."/>
            <person name="Kauserud H."/>
            <person name="Kohler A."/>
            <person name="LaButti K."/>
            <person name="Lapidus A."/>
            <person name="Lavin J.L."/>
            <person name="Lee Y.-H."/>
            <person name="Lindquist E."/>
            <person name="Lilly W."/>
            <person name="Lucas S."/>
            <person name="Morin E."/>
            <person name="Murat C."/>
            <person name="Oguiza J.A."/>
            <person name="Park J."/>
            <person name="Pisabarro A.G."/>
            <person name="Riley R."/>
            <person name="Rosling A."/>
            <person name="Salamov A."/>
            <person name="Schmidt O."/>
            <person name="Schmutz J."/>
            <person name="Skrede I."/>
            <person name="Stenlid J."/>
            <person name="Wiebenga A."/>
            <person name="Xie X."/>
            <person name="Kues U."/>
            <person name="Hibbett D.S."/>
            <person name="Hoffmeister D."/>
            <person name="Hogberg N."/>
            <person name="Martin F."/>
            <person name="Grigoriev I.V."/>
            <person name="Watkinson S.C."/>
        </authorList>
    </citation>
    <scope>NUCLEOTIDE SEQUENCE</scope>
    <source>
        <strain evidence="3">S7.9</strain>
    </source>
</reference>
<feature type="transmembrane region" description="Helical" evidence="1">
    <location>
        <begin position="122"/>
        <end position="145"/>
    </location>
</feature>
<dbReference type="RefSeq" id="XP_007319618.1">
    <property type="nucleotide sequence ID" value="XM_007319556.1"/>
</dbReference>
<evidence type="ECO:0000256" key="1">
    <source>
        <dbReference type="SAM" id="Phobius"/>
    </source>
</evidence>
<dbReference type="EMBL" id="GL945435">
    <property type="protein sequence ID" value="EGO23856.1"/>
    <property type="molecule type" value="Genomic_DNA"/>
</dbReference>
<gene>
    <name evidence="3" type="ORF">SERLADRAFT_470241</name>
</gene>
<dbReference type="PANTHER" id="PTHR40465">
    <property type="entry name" value="CHROMOSOME 1, WHOLE GENOME SHOTGUN SEQUENCE"/>
    <property type="match status" value="1"/>
</dbReference>
<name>F8NZ36_SERL9</name>
<feature type="transmembrane region" description="Helical" evidence="1">
    <location>
        <begin position="151"/>
        <end position="171"/>
    </location>
</feature>
<sequence length="265" mass="29820">MSSHDQFTVHKIKVLLWKQMFVVYTVHCLYAQRIWFLSRGKGRMLPILVTIIVVLSTGIAISISVAVYQCYFFLDLLKVEWAIYLTLSIMAFNDIVIAISMCRLLAAHRTGFASTDSTIKMLMMYIVHTGCLTSLFSVLTLLMYAVMPENFIFLGFDFLLAKLYVNSYLALLNAHRYQTSDGASSCLPRGNATNDINPLKDSHTFSFPGKPRHSSWSHEPLYENIAQAHSRAESVSLPPLIPNRGPPVDIDEFDPTTLSLDTIAT</sequence>
<evidence type="ECO:0000259" key="2">
    <source>
        <dbReference type="Pfam" id="PF20152"/>
    </source>
</evidence>
<feature type="transmembrane region" description="Helical" evidence="1">
    <location>
        <begin position="45"/>
        <end position="69"/>
    </location>
</feature>
<keyword evidence="1" id="KW-1133">Transmembrane helix</keyword>
<protein>
    <recommendedName>
        <fullName evidence="2">DUF6534 domain-containing protein</fullName>
    </recommendedName>
</protein>
<accession>F8NZ36</accession>
<dbReference type="HOGENOM" id="CLU_1050369_0_0_1"/>
<dbReference type="InterPro" id="IPR045339">
    <property type="entry name" value="DUF6534"/>
</dbReference>
<keyword evidence="1" id="KW-0812">Transmembrane</keyword>
<evidence type="ECO:0000313" key="3">
    <source>
        <dbReference type="EMBL" id="EGO23856.1"/>
    </source>
</evidence>
<dbReference type="PANTHER" id="PTHR40465:SF1">
    <property type="entry name" value="DUF6534 DOMAIN-CONTAINING PROTEIN"/>
    <property type="match status" value="1"/>
</dbReference>
<proteinExistence type="predicted"/>
<organism>
    <name type="scientific">Serpula lacrymans var. lacrymans (strain S7.9)</name>
    <name type="common">Dry rot fungus</name>
    <dbReference type="NCBI Taxonomy" id="578457"/>
    <lineage>
        <taxon>Eukaryota</taxon>
        <taxon>Fungi</taxon>
        <taxon>Dikarya</taxon>
        <taxon>Basidiomycota</taxon>
        <taxon>Agaricomycotina</taxon>
        <taxon>Agaricomycetes</taxon>
        <taxon>Agaricomycetidae</taxon>
        <taxon>Boletales</taxon>
        <taxon>Coniophorineae</taxon>
        <taxon>Serpulaceae</taxon>
        <taxon>Serpula</taxon>
    </lineage>
</organism>
<dbReference type="Proteomes" id="UP000008064">
    <property type="component" value="Unassembled WGS sequence"/>
</dbReference>
<feature type="transmembrane region" description="Helical" evidence="1">
    <location>
        <begin position="81"/>
        <end position="101"/>
    </location>
</feature>
<feature type="transmembrane region" description="Helical" evidence="1">
    <location>
        <begin position="20"/>
        <end position="38"/>
    </location>
</feature>
<dbReference type="AlphaFoldDB" id="F8NZ36"/>
<dbReference type="GeneID" id="18819730"/>
<keyword evidence="1" id="KW-0472">Membrane</keyword>
<dbReference type="OrthoDB" id="2535105at2759"/>
<dbReference type="Pfam" id="PF20152">
    <property type="entry name" value="DUF6534"/>
    <property type="match status" value="1"/>
</dbReference>
<dbReference type="KEGG" id="sla:SERLADRAFT_470241"/>
<feature type="domain" description="DUF6534" evidence="2">
    <location>
        <begin position="91"/>
        <end position="176"/>
    </location>
</feature>